<evidence type="ECO:0000256" key="6">
    <source>
        <dbReference type="ARBA" id="ARBA00022723"/>
    </source>
</evidence>
<sequence>MNDILMRSAIGNRCPMRDQYMEELDKGLKLMAGFNLIDLFPGSRLARTLGSGSLRAAREVHDRIHRIMQVIIQDHASKEANDGDNSEGSGRRDDILDVLLRLQRDGRPDTALTTDVVSGALFDVFAAGSETTATTTIWAMTELVRNPRVMERAQSEVWQVLQGKARVAEADFQGRLPCLQMVIKETLRLHPPVPLLVPRRCAEPTEISGCNIPEGATVC</sequence>
<dbReference type="AlphaFoldDB" id="A0A0A9ADL1"/>
<dbReference type="InterPro" id="IPR001128">
    <property type="entry name" value="Cyt_P450"/>
</dbReference>
<keyword evidence="11" id="KW-0472">Membrane</keyword>
<proteinExistence type="inferred from homology"/>
<keyword evidence="7" id="KW-1133">Transmembrane helix</keyword>
<evidence type="ECO:0000256" key="4">
    <source>
        <dbReference type="ARBA" id="ARBA00022617"/>
    </source>
</evidence>
<keyword evidence="9" id="KW-0408">Iron</keyword>
<evidence type="ECO:0000256" key="8">
    <source>
        <dbReference type="ARBA" id="ARBA00023002"/>
    </source>
</evidence>
<name>A0A0A9ADL1_ARUDO</name>
<dbReference type="GO" id="GO:0004497">
    <property type="term" value="F:monooxygenase activity"/>
    <property type="evidence" value="ECO:0007669"/>
    <property type="project" value="UniProtKB-KW"/>
</dbReference>
<comment type="similarity">
    <text evidence="3">Belongs to the cytochrome P450 family.</text>
</comment>
<dbReference type="InterPro" id="IPR002401">
    <property type="entry name" value="Cyt_P450_E_grp-I"/>
</dbReference>
<dbReference type="Pfam" id="PF00067">
    <property type="entry name" value="p450"/>
    <property type="match status" value="1"/>
</dbReference>
<reference evidence="12" key="2">
    <citation type="journal article" date="2015" name="Data Brief">
        <title>Shoot transcriptome of the giant reed, Arundo donax.</title>
        <authorList>
            <person name="Barrero R.A."/>
            <person name="Guerrero F.D."/>
            <person name="Moolhuijzen P."/>
            <person name="Goolsby J.A."/>
            <person name="Tidwell J."/>
            <person name="Bellgard S.E."/>
            <person name="Bellgard M.I."/>
        </authorList>
    </citation>
    <scope>NUCLEOTIDE SEQUENCE</scope>
    <source>
        <tissue evidence="12">Shoot tissue taken approximately 20 cm above the soil surface</tissue>
    </source>
</reference>
<accession>A0A0A9ADL1</accession>
<evidence type="ECO:0000256" key="11">
    <source>
        <dbReference type="ARBA" id="ARBA00023136"/>
    </source>
</evidence>
<keyword evidence="6" id="KW-0479">Metal-binding</keyword>
<dbReference type="GO" id="GO:0016020">
    <property type="term" value="C:membrane"/>
    <property type="evidence" value="ECO:0007669"/>
    <property type="project" value="UniProtKB-SubCell"/>
</dbReference>
<dbReference type="GO" id="GO:0016705">
    <property type="term" value="F:oxidoreductase activity, acting on paired donors, with incorporation or reduction of molecular oxygen"/>
    <property type="evidence" value="ECO:0007669"/>
    <property type="project" value="InterPro"/>
</dbReference>
<dbReference type="InterPro" id="IPR052306">
    <property type="entry name" value="CYP450_71D"/>
</dbReference>
<dbReference type="PRINTS" id="PR00463">
    <property type="entry name" value="EP450I"/>
</dbReference>
<evidence type="ECO:0000256" key="9">
    <source>
        <dbReference type="ARBA" id="ARBA00023004"/>
    </source>
</evidence>
<protein>
    <submittedName>
        <fullName evidence="12">Uncharacterized protein</fullName>
    </submittedName>
</protein>
<dbReference type="PANTHER" id="PTHR47953">
    <property type="entry name" value="OS08G0105600 PROTEIN"/>
    <property type="match status" value="1"/>
</dbReference>
<dbReference type="EMBL" id="GBRH01248694">
    <property type="protein sequence ID" value="JAD49201.1"/>
    <property type="molecule type" value="Transcribed_RNA"/>
</dbReference>
<evidence type="ECO:0000256" key="1">
    <source>
        <dbReference type="ARBA" id="ARBA00001971"/>
    </source>
</evidence>
<evidence type="ECO:0000313" key="12">
    <source>
        <dbReference type="EMBL" id="JAD49201.1"/>
    </source>
</evidence>
<dbReference type="PRINTS" id="PR00385">
    <property type="entry name" value="P450"/>
</dbReference>
<evidence type="ECO:0000256" key="10">
    <source>
        <dbReference type="ARBA" id="ARBA00023033"/>
    </source>
</evidence>
<keyword evidence="8" id="KW-0560">Oxidoreductase</keyword>
<reference evidence="12" key="1">
    <citation type="submission" date="2014-09" db="EMBL/GenBank/DDBJ databases">
        <authorList>
            <person name="Magalhaes I.L.F."/>
            <person name="Oliveira U."/>
            <person name="Santos F.R."/>
            <person name="Vidigal T.H.D.A."/>
            <person name="Brescovit A.D."/>
            <person name="Santos A.J."/>
        </authorList>
    </citation>
    <scope>NUCLEOTIDE SEQUENCE</scope>
    <source>
        <tissue evidence="12">Shoot tissue taken approximately 20 cm above the soil surface</tissue>
    </source>
</reference>
<dbReference type="InterPro" id="IPR036396">
    <property type="entry name" value="Cyt_P450_sf"/>
</dbReference>
<dbReference type="SUPFAM" id="SSF48264">
    <property type="entry name" value="Cytochrome P450"/>
    <property type="match status" value="1"/>
</dbReference>
<keyword evidence="4" id="KW-0349">Heme</keyword>
<evidence type="ECO:0000256" key="7">
    <source>
        <dbReference type="ARBA" id="ARBA00022989"/>
    </source>
</evidence>
<keyword evidence="5" id="KW-0812">Transmembrane</keyword>
<comment type="cofactor">
    <cofactor evidence="1">
        <name>heme</name>
        <dbReference type="ChEBI" id="CHEBI:30413"/>
    </cofactor>
</comment>
<dbReference type="GO" id="GO:0005506">
    <property type="term" value="F:iron ion binding"/>
    <property type="evidence" value="ECO:0007669"/>
    <property type="project" value="InterPro"/>
</dbReference>
<dbReference type="Gene3D" id="1.10.630.10">
    <property type="entry name" value="Cytochrome P450"/>
    <property type="match status" value="1"/>
</dbReference>
<keyword evidence="10" id="KW-0503">Monooxygenase</keyword>
<dbReference type="PANTHER" id="PTHR47953:SF19">
    <property type="entry name" value="OS06G0641600 PROTEIN"/>
    <property type="match status" value="1"/>
</dbReference>
<dbReference type="GO" id="GO:0020037">
    <property type="term" value="F:heme binding"/>
    <property type="evidence" value="ECO:0007669"/>
    <property type="project" value="InterPro"/>
</dbReference>
<organism evidence="12">
    <name type="scientific">Arundo donax</name>
    <name type="common">Giant reed</name>
    <name type="synonym">Donax arundinaceus</name>
    <dbReference type="NCBI Taxonomy" id="35708"/>
    <lineage>
        <taxon>Eukaryota</taxon>
        <taxon>Viridiplantae</taxon>
        <taxon>Streptophyta</taxon>
        <taxon>Embryophyta</taxon>
        <taxon>Tracheophyta</taxon>
        <taxon>Spermatophyta</taxon>
        <taxon>Magnoliopsida</taxon>
        <taxon>Liliopsida</taxon>
        <taxon>Poales</taxon>
        <taxon>Poaceae</taxon>
        <taxon>PACMAD clade</taxon>
        <taxon>Arundinoideae</taxon>
        <taxon>Arundineae</taxon>
        <taxon>Arundo</taxon>
    </lineage>
</organism>
<evidence type="ECO:0000256" key="3">
    <source>
        <dbReference type="ARBA" id="ARBA00010617"/>
    </source>
</evidence>
<evidence type="ECO:0000256" key="5">
    <source>
        <dbReference type="ARBA" id="ARBA00022692"/>
    </source>
</evidence>
<comment type="subcellular location">
    <subcellularLocation>
        <location evidence="2">Membrane</location>
        <topology evidence="2">Single-pass membrane protein</topology>
    </subcellularLocation>
</comment>
<evidence type="ECO:0000256" key="2">
    <source>
        <dbReference type="ARBA" id="ARBA00004167"/>
    </source>
</evidence>